<dbReference type="EMBL" id="MSIE01000133">
    <property type="protein sequence ID" value="OLF05667.1"/>
    <property type="molecule type" value="Genomic_DNA"/>
</dbReference>
<dbReference type="Gene3D" id="3.40.50.1820">
    <property type="entry name" value="alpha/beta hydrolase"/>
    <property type="match status" value="1"/>
</dbReference>
<evidence type="ECO:0000313" key="1">
    <source>
        <dbReference type="EMBL" id="OLF05667.1"/>
    </source>
</evidence>
<sequence>MTQDDGITTHELTFPGEHGHPVVATLVRPAVPAVGGVVIAHGGTDDGRRFFVEEARELAAAGLAVLLPAIRLPRHGDIEASGTAVNRALTGCRRGLDLLTEQTGVERLCYFGHSGGAALGAQLGAVEPRLEGLVLAGIGAGTVVRHARADLLRDGHPDPEPYLEFLDRLDPRHHVSRYTGRLFIQYGRRDDAVTMAEALALRAVAGPTTEWAVYDDGHGLAVPPARRDRARFLLPPRHAEVSPSG</sequence>
<dbReference type="SUPFAM" id="SSF53474">
    <property type="entry name" value="alpha/beta-Hydrolases"/>
    <property type="match status" value="1"/>
</dbReference>
<dbReference type="InterPro" id="IPR029058">
    <property type="entry name" value="AB_hydrolase_fold"/>
</dbReference>
<dbReference type="STRING" id="1912961.BU204_36955"/>
<protein>
    <recommendedName>
        <fullName evidence="3">Alpha/beta hydrolase</fullName>
    </recommendedName>
</protein>
<name>A0A1Q8BU84_9PSEU</name>
<evidence type="ECO:0000313" key="2">
    <source>
        <dbReference type="Proteomes" id="UP000185596"/>
    </source>
</evidence>
<dbReference type="OrthoDB" id="3325701at2"/>
<proteinExistence type="predicted"/>
<reference evidence="1 2" key="1">
    <citation type="submission" date="2016-12" db="EMBL/GenBank/DDBJ databases">
        <title>The draft genome sequence of Actinophytocola sp. 11-183.</title>
        <authorList>
            <person name="Wang W."/>
            <person name="Yuan L."/>
        </authorList>
    </citation>
    <scope>NUCLEOTIDE SEQUENCE [LARGE SCALE GENOMIC DNA]</scope>
    <source>
        <strain evidence="1 2">11-183</strain>
    </source>
</reference>
<accession>A0A1Q8BU84</accession>
<dbReference type="Proteomes" id="UP000185596">
    <property type="component" value="Unassembled WGS sequence"/>
</dbReference>
<evidence type="ECO:0008006" key="3">
    <source>
        <dbReference type="Google" id="ProtNLM"/>
    </source>
</evidence>
<comment type="caution">
    <text evidence="1">The sequence shown here is derived from an EMBL/GenBank/DDBJ whole genome shotgun (WGS) entry which is preliminary data.</text>
</comment>
<keyword evidence="2" id="KW-1185">Reference proteome</keyword>
<dbReference type="RefSeq" id="WP_075130445.1">
    <property type="nucleotide sequence ID" value="NZ_MSIE01000133.1"/>
</dbReference>
<gene>
    <name evidence="1" type="ORF">BU204_36955</name>
</gene>
<dbReference type="AlphaFoldDB" id="A0A1Q8BU84"/>
<organism evidence="1 2">
    <name type="scientific">Actinophytocola xanthii</name>
    <dbReference type="NCBI Taxonomy" id="1912961"/>
    <lineage>
        <taxon>Bacteria</taxon>
        <taxon>Bacillati</taxon>
        <taxon>Actinomycetota</taxon>
        <taxon>Actinomycetes</taxon>
        <taxon>Pseudonocardiales</taxon>
        <taxon>Pseudonocardiaceae</taxon>
    </lineage>
</organism>